<name>A0A6C0U5X4_9GAMM</name>
<keyword evidence="12" id="KW-1185">Reference proteome</keyword>
<dbReference type="InterPro" id="IPR051447">
    <property type="entry name" value="Lipoprotein-release_system"/>
</dbReference>
<comment type="subcellular location">
    <subcellularLocation>
        <location evidence="1">Cell membrane</location>
        <topology evidence="1">Multi-pass membrane protein</topology>
    </subcellularLocation>
</comment>
<dbReference type="RefSeq" id="WP_163496785.1">
    <property type="nucleotide sequence ID" value="NZ_CP048711.1"/>
</dbReference>
<dbReference type="GO" id="GO:0042953">
    <property type="term" value="P:lipoprotein transport"/>
    <property type="evidence" value="ECO:0007669"/>
    <property type="project" value="InterPro"/>
</dbReference>
<dbReference type="AlphaFoldDB" id="A0A6C0U5X4"/>
<dbReference type="PANTHER" id="PTHR30489">
    <property type="entry name" value="LIPOPROTEIN-RELEASING SYSTEM TRANSMEMBRANE PROTEIN LOLE"/>
    <property type="match status" value="1"/>
</dbReference>
<dbReference type="Pfam" id="PF12704">
    <property type="entry name" value="MacB_PCD"/>
    <property type="match status" value="1"/>
</dbReference>
<evidence type="ECO:0000256" key="2">
    <source>
        <dbReference type="ARBA" id="ARBA00005236"/>
    </source>
</evidence>
<evidence type="ECO:0000313" key="11">
    <source>
        <dbReference type="EMBL" id="QIB67358.1"/>
    </source>
</evidence>
<evidence type="ECO:0000256" key="1">
    <source>
        <dbReference type="ARBA" id="ARBA00004651"/>
    </source>
</evidence>
<dbReference type="GO" id="GO:0098797">
    <property type="term" value="C:plasma membrane protein complex"/>
    <property type="evidence" value="ECO:0007669"/>
    <property type="project" value="TreeGrafter"/>
</dbReference>
<dbReference type="InterPro" id="IPR025857">
    <property type="entry name" value="MacB_PCD"/>
</dbReference>
<evidence type="ECO:0000313" key="12">
    <source>
        <dbReference type="Proteomes" id="UP000477680"/>
    </source>
</evidence>
<dbReference type="EMBL" id="CP048711">
    <property type="protein sequence ID" value="QIB67358.1"/>
    <property type="molecule type" value="Genomic_DNA"/>
</dbReference>
<evidence type="ECO:0000256" key="8">
    <source>
        <dbReference type="SAM" id="Phobius"/>
    </source>
</evidence>
<dbReference type="InterPro" id="IPR011925">
    <property type="entry name" value="LolCE_TM"/>
</dbReference>
<organism evidence="11 12">
    <name type="scientific">Kineobactrum salinum</name>
    <dbReference type="NCBI Taxonomy" id="2708301"/>
    <lineage>
        <taxon>Bacteria</taxon>
        <taxon>Pseudomonadati</taxon>
        <taxon>Pseudomonadota</taxon>
        <taxon>Gammaproteobacteria</taxon>
        <taxon>Cellvibrionales</taxon>
        <taxon>Halieaceae</taxon>
        <taxon>Kineobactrum</taxon>
    </lineage>
</organism>
<feature type="domain" description="ABC3 transporter permease C-terminal" evidence="9">
    <location>
        <begin position="280"/>
        <end position="412"/>
    </location>
</feature>
<evidence type="ECO:0000259" key="10">
    <source>
        <dbReference type="Pfam" id="PF12704"/>
    </source>
</evidence>
<keyword evidence="4" id="KW-1003">Cell membrane</keyword>
<evidence type="ECO:0000256" key="3">
    <source>
        <dbReference type="ARBA" id="ARBA00022448"/>
    </source>
</evidence>
<comment type="similarity">
    <text evidence="2">Belongs to the ABC-4 integral membrane protein family. LolC/E subfamily.</text>
</comment>
<dbReference type="KEGG" id="kim:G3T16_20125"/>
<dbReference type="GO" id="GO:0044874">
    <property type="term" value="P:lipoprotein localization to outer membrane"/>
    <property type="evidence" value="ECO:0007669"/>
    <property type="project" value="TreeGrafter"/>
</dbReference>
<feature type="transmembrane region" description="Helical" evidence="8">
    <location>
        <begin position="380"/>
        <end position="402"/>
    </location>
</feature>
<dbReference type="InterPro" id="IPR003838">
    <property type="entry name" value="ABC3_permease_C"/>
</dbReference>
<feature type="transmembrane region" description="Helical" evidence="8">
    <location>
        <begin position="27"/>
        <end position="53"/>
    </location>
</feature>
<proteinExistence type="inferred from homology"/>
<evidence type="ECO:0000256" key="4">
    <source>
        <dbReference type="ARBA" id="ARBA00022475"/>
    </source>
</evidence>
<evidence type="ECO:0000256" key="7">
    <source>
        <dbReference type="ARBA" id="ARBA00023136"/>
    </source>
</evidence>
<dbReference type="Pfam" id="PF02687">
    <property type="entry name" value="FtsX"/>
    <property type="match status" value="1"/>
</dbReference>
<keyword evidence="5 8" id="KW-0812">Transmembrane</keyword>
<evidence type="ECO:0000256" key="6">
    <source>
        <dbReference type="ARBA" id="ARBA00022989"/>
    </source>
</evidence>
<keyword evidence="3" id="KW-0813">Transport</keyword>
<evidence type="ECO:0000259" key="9">
    <source>
        <dbReference type="Pfam" id="PF02687"/>
    </source>
</evidence>
<keyword evidence="7 8" id="KW-0472">Membrane</keyword>
<feature type="transmembrane region" description="Helical" evidence="8">
    <location>
        <begin position="322"/>
        <end position="347"/>
    </location>
</feature>
<evidence type="ECO:0000256" key="5">
    <source>
        <dbReference type="ARBA" id="ARBA00022692"/>
    </source>
</evidence>
<sequence length="419" mass="44753">MLQPSFRSRYVLFVGLRYSFSRKRNRFASVIASVSMLGMVLGVTSLITVLSIMNGFSGELRNRILSLVPHGYVLPANGGLERWEELALRLEQAGGVEAVAPYISNKVILAGSQSLRGAVLSAIDPAREVAVSELDEALVAGQLGDLEHEPYSIILGVTLARALGVRPGDRLEVTVPRLTVTPLGTFPRSKRLRVVGLFAISAQADGYQAYVSLATGQKLFGLGDRVDGLQLRTPELMSAPATLARLGAGLGPELQVRDWSQTQGSLFRAIRMEKVMVGLLLLSVVAVAAFNIISTLVMSVAEKRGDIAVLRTMGARAGDIMRIFVAHGLGLAAVGIGLGTLAGIALASHVAAVTKTVESLLGVKLFDPAVYFISELPAQLLWQDVLVVVAASFLLSLVATLYPAWRASRIAPAEVLRYE</sequence>
<dbReference type="Proteomes" id="UP000477680">
    <property type="component" value="Chromosome"/>
</dbReference>
<reference evidence="11 12" key="1">
    <citation type="submission" date="2020-02" db="EMBL/GenBank/DDBJ databases">
        <title>Genome sequencing for Kineobactrum sp. M2.</title>
        <authorList>
            <person name="Park S.-J."/>
        </authorList>
    </citation>
    <scope>NUCLEOTIDE SEQUENCE [LARGE SCALE GENOMIC DNA]</scope>
    <source>
        <strain evidence="11 12">M2</strain>
    </source>
</reference>
<accession>A0A6C0U5X4</accession>
<protein>
    <submittedName>
        <fullName evidence="11">Lipoprotein-releasing ABC transporter permease subunit</fullName>
    </submittedName>
</protein>
<feature type="domain" description="MacB-like periplasmic core" evidence="10">
    <location>
        <begin position="34"/>
        <end position="245"/>
    </location>
</feature>
<keyword evidence="6 8" id="KW-1133">Transmembrane helix</keyword>
<dbReference type="PANTHER" id="PTHR30489:SF0">
    <property type="entry name" value="LIPOPROTEIN-RELEASING SYSTEM TRANSMEMBRANE PROTEIN LOLE"/>
    <property type="match status" value="1"/>
</dbReference>
<feature type="transmembrane region" description="Helical" evidence="8">
    <location>
        <begin position="275"/>
        <end position="301"/>
    </location>
</feature>
<keyword evidence="11" id="KW-0449">Lipoprotein</keyword>
<gene>
    <name evidence="11" type="ORF">G3T16_20125</name>
</gene>
<dbReference type="NCBIfam" id="TIGR02212">
    <property type="entry name" value="lolCE"/>
    <property type="match status" value="1"/>
</dbReference>